<name>A0ABN7SRK6_OIKDI</name>
<keyword evidence="1" id="KW-1015">Disulfide bond</keyword>
<evidence type="ECO:0000313" key="4">
    <source>
        <dbReference type="EMBL" id="CAG5104433.1"/>
    </source>
</evidence>
<evidence type="ECO:0000313" key="5">
    <source>
        <dbReference type="Proteomes" id="UP001158576"/>
    </source>
</evidence>
<accession>A0ABN7SRK6</accession>
<sequence>MKLLATISSALAGSPGIDFYLNDGDYWPIGACSSDKACSAWRISTKPGWEKTWAANLKCDLSVEKCTCADGWVDLDGKPENGCESKAGESLLGGMCYYSSCFLEDKCNEFHPGLVCSKITGCCECEGEEPLRPTIFGQNKGCLDKNCPEGAVWDKEIKWCLCEDGRLPQYNLPDLDDSVCCPPGLWGNPCGCSNGVIPDLTAEDPCDPGCPENLYWDPSTKRCECPGNLVYDPSTGQCECPEGMLPGVTGNCFCPTGTYEVTGVEPTKCCPIGTWYNPQTERCEENDHDNCPPNMYTVPNVIPHQCCPDDSVWDPVTQECDCPEGHYLTTDPLYVSIERNVCCPDGTVYIPSLDSCDCPNGSYAVPDESPTQCCPDGSQWQANTRTCECPEGTYLTTDDYDREVCCPEGTKWIPHLDRCDCPPGTYAASINPIRCCPDGYNWNEDFNDCVPDDGLSHCPEGTYAVAGITPLQCCPEGTEWDHDKNMCVDPSDPTDPTGSPCPEGTYPVAGTNPVECCPEGSHWDFEKKTCLDPTDPVDCPPGHYPVAGTDPVECCPDGTHWDFEKKACVDPVDPIEKCPEGTYQILGIVPLKCCKIGTFWDPDREICGDPTDPVDPIEECPKGFYQVAGVTPLQCCPEGTKWIPELKQCMCPDGSDPVAGQFPPCEDPEQCPKGTYLVEFVLPQIVCCPLGTKYVPDRDECLCPDGNPVDDLGLCVDCPEGEYAVSRFPELICCPEGTWFDKEMKECLCPDKTKPDENGDCVDPSDKCLRPLKYDFITGMCVCWNGEPPIEGEATVPVDEFGCPPNDCPEGQNAFFDKKGNLQCCREGLVYNIQKDTCVCKDGTLPTATGDCGSCEKWQNAFYIEDQIICCGVNEYYAADHKHCMCTDGTHVEKCPFPCKDNEIHEVDPTGMTAGECVPMCDDGHVFNKLTKTCHCTDGRPIDEGYPGGCPPIVVDCSKFFGDEIHFFGDEIHGQWVFVPWDTKDGPVCCHIEAHYNPEIGQCVCNDGSKPDERGFCGKSCPEELVFAPYPPTGEMACLCPETFKFPNADGVCMDNPCEKGLNPFKLPDGSVACCPEGSYFDYEMKSCICFSTKRAPDENDECPEKCPDDTIPVIDDETGDLNCVAVDCAPGFYLAYKEICCREDKIFDKERFQCVCPPGLADFEGRCQEKCPLGSTYDGEECVSKCPEGQIFREGACYCALDGSLASLDKPCCEFGQSWDAKKGICTCDGDLFCEKACPKDRPNLFIDKFGDRQCCPEDMVFDVINHACMCSGGVDKPAFKPLDGSCRCPDGERQMMNADMTSFVCVDGGCPNGLVVDEITSNCVCPKDSWQFINSIGVPVCCKRDQKWSEELQECICVETNLPALDDGTCEDLGDEKCPPGWTFVKETMLFNDQPFRCMPICPEPSIAYVKPLDCFSVVNAAECLATAAVECMCKGDYRYNGTADNMIDYILYGSCEMEECPPGLVRSDDILTFNECTCPYKWQKQIQTASIPPQIKCTCDDPKYQVNEETGMCECKPQIAEYSVTGFDGSCDCPRNMLFNAEKDVCEEINTGTVVEIDENCWYYDFETEACLTKEEFENQFDAKPTENPFTQNDKDCPGFEVGWKGLKSSKIQYKSPTGYLILVNILNNQGNVDVTVDDYIGFIIFSKRYCGIDFIKELDNGNVTVSFYDKTPSYDRSDVYVRLDKGQSQTAIQFTTKHDRDAAGKPDYHLGNTKKDQFLLHVEFDHEINFVDTPENCLTRFNIGVMKSEMDFTQDYTHCVANSLWWSAPVFN</sequence>
<organism evidence="4 5">
    <name type="scientific">Oikopleura dioica</name>
    <name type="common">Tunicate</name>
    <dbReference type="NCBI Taxonomy" id="34765"/>
    <lineage>
        <taxon>Eukaryota</taxon>
        <taxon>Metazoa</taxon>
        <taxon>Chordata</taxon>
        <taxon>Tunicata</taxon>
        <taxon>Appendicularia</taxon>
        <taxon>Copelata</taxon>
        <taxon>Oikopleuridae</taxon>
        <taxon>Oikopleura</taxon>
    </lineage>
</organism>
<dbReference type="PROSITE" id="PS50923">
    <property type="entry name" value="SUSHI"/>
    <property type="match status" value="1"/>
</dbReference>
<dbReference type="SMART" id="SM01411">
    <property type="entry name" value="Ephrin_rec_like"/>
    <property type="match status" value="9"/>
</dbReference>
<comment type="caution">
    <text evidence="2">Lacks conserved residue(s) required for the propagation of feature annotation.</text>
</comment>
<feature type="domain" description="Sushi" evidence="3">
    <location>
        <begin position="221"/>
        <end position="285"/>
    </location>
</feature>
<proteinExistence type="predicted"/>
<keyword evidence="5" id="KW-1185">Reference proteome</keyword>
<evidence type="ECO:0000256" key="1">
    <source>
        <dbReference type="ARBA" id="ARBA00023157"/>
    </source>
</evidence>
<dbReference type="EMBL" id="OU015566">
    <property type="protein sequence ID" value="CAG5104433.1"/>
    <property type="molecule type" value="Genomic_DNA"/>
</dbReference>
<gene>
    <name evidence="4" type="ORF">OKIOD_LOCUS10016</name>
</gene>
<evidence type="ECO:0000259" key="3">
    <source>
        <dbReference type="PROSITE" id="PS50923"/>
    </source>
</evidence>
<protein>
    <submittedName>
        <fullName evidence="4">Oidioi.mRNA.OKI2018_I69.chr1.g1251.t1.cds</fullName>
    </submittedName>
</protein>
<dbReference type="InterPro" id="IPR000436">
    <property type="entry name" value="Sushi_SCR_CCP_dom"/>
</dbReference>
<keyword evidence="2" id="KW-0768">Sushi</keyword>
<dbReference type="Proteomes" id="UP001158576">
    <property type="component" value="Chromosome 1"/>
</dbReference>
<reference evidence="4 5" key="1">
    <citation type="submission" date="2021-04" db="EMBL/GenBank/DDBJ databases">
        <authorList>
            <person name="Bliznina A."/>
        </authorList>
    </citation>
    <scope>NUCLEOTIDE SEQUENCE [LARGE SCALE GENOMIC DNA]</scope>
</reference>
<evidence type="ECO:0000256" key="2">
    <source>
        <dbReference type="PROSITE-ProRule" id="PRU00302"/>
    </source>
</evidence>